<dbReference type="AlphaFoldDB" id="A0A5J4TA93"/>
<comment type="caution">
    <text evidence="2">The sequence shown here is derived from an EMBL/GenBank/DDBJ whole genome shotgun (WGS) entry which is preliminary data.</text>
</comment>
<dbReference type="Proteomes" id="UP000324800">
    <property type="component" value="Unassembled WGS sequence"/>
</dbReference>
<organism evidence="2 3">
    <name type="scientific">Streblomastix strix</name>
    <dbReference type="NCBI Taxonomy" id="222440"/>
    <lineage>
        <taxon>Eukaryota</taxon>
        <taxon>Metamonada</taxon>
        <taxon>Preaxostyla</taxon>
        <taxon>Oxymonadida</taxon>
        <taxon>Streblomastigidae</taxon>
        <taxon>Streblomastix</taxon>
    </lineage>
</organism>
<name>A0A5J4TA93_9EUKA</name>
<accession>A0A5J4TA93</accession>
<evidence type="ECO:0000313" key="2">
    <source>
        <dbReference type="EMBL" id="KAA6355306.1"/>
    </source>
</evidence>
<feature type="non-terminal residue" evidence="2">
    <location>
        <position position="1"/>
    </location>
</feature>
<feature type="compositionally biased region" description="Low complexity" evidence="1">
    <location>
        <begin position="122"/>
        <end position="141"/>
    </location>
</feature>
<sequence length="248" mass="27910">ALEHISRFISYQSADGGQLRRFSGPGPFFQIRVKVTCVDMDHFCTPFLALSHQHFESEFKDKEVAKKFSRQLTSNIANASDLPKFRRDIFDFVIPTECLTETNFINFMLMKVNNAQEEESKSTIQGQQAPQQSQQNPNQITPQLSRSQTYYKQTLVSTPSRYISSFGSPSTTSLSLQPQARRSAAEQVEIAGVSQINLRLLMSVLQYGKPLTMLVPVSSSGTFTAKVVPDTISLWKDGQVKRVQLAYL</sequence>
<evidence type="ECO:0000256" key="1">
    <source>
        <dbReference type="SAM" id="MobiDB-lite"/>
    </source>
</evidence>
<gene>
    <name evidence="2" type="ORF">EZS28_049167</name>
</gene>
<feature type="region of interest" description="Disordered" evidence="1">
    <location>
        <begin position="118"/>
        <end position="141"/>
    </location>
</feature>
<reference evidence="2 3" key="1">
    <citation type="submission" date="2019-03" db="EMBL/GenBank/DDBJ databases">
        <title>Single cell metagenomics reveals metabolic interactions within the superorganism composed of flagellate Streblomastix strix and complex community of Bacteroidetes bacteria on its surface.</title>
        <authorList>
            <person name="Treitli S.C."/>
            <person name="Kolisko M."/>
            <person name="Husnik F."/>
            <person name="Keeling P."/>
            <person name="Hampl V."/>
        </authorList>
    </citation>
    <scope>NUCLEOTIDE SEQUENCE [LARGE SCALE GENOMIC DNA]</scope>
    <source>
        <strain evidence="2">ST1C</strain>
    </source>
</reference>
<feature type="non-terminal residue" evidence="2">
    <location>
        <position position="248"/>
    </location>
</feature>
<dbReference type="EMBL" id="SNRW01034822">
    <property type="protein sequence ID" value="KAA6355306.1"/>
    <property type="molecule type" value="Genomic_DNA"/>
</dbReference>
<protein>
    <submittedName>
        <fullName evidence="2">Uncharacterized protein</fullName>
    </submittedName>
</protein>
<evidence type="ECO:0000313" key="3">
    <source>
        <dbReference type="Proteomes" id="UP000324800"/>
    </source>
</evidence>
<proteinExistence type="predicted"/>